<keyword evidence="2" id="KW-1185">Reference proteome</keyword>
<name>A0ACC0FCW0_9ERIC</name>
<evidence type="ECO:0000313" key="2">
    <source>
        <dbReference type="Proteomes" id="UP001060215"/>
    </source>
</evidence>
<accession>A0ACC0FCW0</accession>
<evidence type="ECO:0000313" key="1">
    <source>
        <dbReference type="EMBL" id="KAI7985937.1"/>
    </source>
</evidence>
<dbReference type="EMBL" id="CM045772">
    <property type="protein sequence ID" value="KAI7985937.1"/>
    <property type="molecule type" value="Genomic_DNA"/>
</dbReference>
<comment type="caution">
    <text evidence="1">The sequence shown here is derived from an EMBL/GenBank/DDBJ whole genome shotgun (WGS) entry which is preliminary data.</text>
</comment>
<sequence>MGSQSPIVVVLSESMEPAFQRLSGTIIAPDNPEAWKGRNLGQWLTFQDVNGLGVSGPGKIDGRSQVWWDISCKRHPQFPGCGKLAPTVLSFIECNQFSISNIVIVNSPQTHIVVTGCNVMIDSLSIKSPETSPNTDGIHISHSTGVFVSNTDIGSGDDCVSIGDYTSHIDITDVNCGPGHGVSIGSLGRSGNEVRVENINVNRVNFNKTSNGVGRGHVRGVVFKNINFTDVKNPIIINQNYCDVQNACKRTKTGVEISHVRYSGTFGTSKTKVAINLDCSQAVPCTNILLDTVELESSSPGKRVISFCNNAYGNATGVVKPNSSSLGLSSDMCQEDGSDVFNVLDYEVVGDGIKDDSTALAFRNCNNLQLSGLTDNSPRSHTSVVGSTGLTISNLQITAPEDSPNTDGIDISQSSNIQIHDCIIGTGDDCIAMGGGSANINITSVACGPGHRISIGSLGKGGATDMVEEVQVRNCSFTGTMFGARIKSWQLSGTIIVPDNPEAWKGRNLGQWLTFQDVNGLGVSGPGKIDERGQGWWDISCKRHPQSPECGKLAPTVLSFIECNQFSISNILIVNSPQTHILVTGCNNVMIDSLSIKSPETSPNTDGIHISHSTGVFVNNTDIGSGQLCTPRSLLNTPRAKRKRSPQPSVNSSTAENETPYPARMANDNDDFKMWGSEIVKIFLEILVKEIKKEGPAMSKKDRTFLPRQWQTIDEEMTKKVGKNYGRQKLKGKLARLKASYKEFVALKNHTGLRWDPITQTVTALDDVWENYVQAHPNAKQFQTKGLEHYELMLEIFAKSFATGAFARSSRQGAPTSDDEREMDERFHAYTSEKGVRDESCTSGNKRKSSGQGQSSKNPKIDDALQSWQRSCEARERYYLQAEANAGATDAYSVVASSLGLSSDMCQEDGSDVFNVLDYGAVGDGIRDDSTAFLAAWTAACGAVLDTSTLYIPEGSTFSLNLAKFQGPCMSSSIDVQVSTANIINSDY</sequence>
<gene>
    <name evidence="1" type="ORF">LOK49_LG14G01767</name>
</gene>
<proteinExistence type="predicted"/>
<dbReference type="Proteomes" id="UP001060215">
    <property type="component" value="Chromosome 15"/>
</dbReference>
<protein>
    <submittedName>
        <fullName evidence="1">Polygalacturonase</fullName>
    </submittedName>
</protein>
<organism evidence="1 2">
    <name type="scientific">Camellia lanceoleosa</name>
    <dbReference type="NCBI Taxonomy" id="1840588"/>
    <lineage>
        <taxon>Eukaryota</taxon>
        <taxon>Viridiplantae</taxon>
        <taxon>Streptophyta</taxon>
        <taxon>Embryophyta</taxon>
        <taxon>Tracheophyta</taxon>
        <taxon>Spermatophyta</taxon>
        <taxon>Magnoliopsida</taxon>
        <taxon>eudicotyledons</taxon>
        <taxon>Gunneridae</taxon>
        <taxon>Pentapetalae</taxon>
        <taxon>asterids</taxon>
        <taxon>Ericales</taxon>
        <taxon>Theaceae</taxon>
        <taxon>Camellia</taxon>
    </lineage>
</organism>
<reference evidence="1 2" key="1">
    <citation type="journal article" date="2022" name="Plant J.">
        <title>Chromosome-level genome of Camellia lanceoleosa provides a valuable resource for understanding genome evolution and self-incompatibility.</title>
        <authorList>
            <person name="Gong W."/>
            <person name="Xiao S."/>
            <person name="Wang L."/>
            <person name="Liao Z."/>
            <person name="Chang Y."/>
            <person name="Mo W."/>
            <person name="Hu G."/>
            <person name="Li W."/>
            <person name="Zhao G."/>
            <person name="Zhu H."/>
            <person name="Hu X."/>
            <person name="Ji K."/>
            <person name="Xiang X."/>
            <person name="Song Q."/>
            <person name="Yuan D."/>
            <person name="Jin S."/>
            <person name="Zhang L."/>
        </authorList>
    </citation>
    <scope>NUCLEOTIDE SEQUENCE [LARGE SCALE GENOMIC DNA]</scope>
    <source>
        <strain evidence="1">SQ_2022a</strain>
    </source>
</reference>